<evidence type="ECO:0000256" key="3">
    <source>
        <dbReference type="PROSITE-ProRule" id="PRU00221"/>
    </source>
</evidence>
<feature type="repeat" description="WD" evidence="3">
    <location>
        <begin position="418"/>
        <end position="460"/>
    </location>
</feature>
<dbReference type="RefSeq" id="XP_031389160.1">
    <property type="nucleotide sequence ID" value="XM_031533300.1"/>
</dbReference>
<dbReference type="SMART" id="SM00320">
    <property type="entry name" value="WD40"/>
    <property type="match status" value="7"/>
</dbReference>
<reference evidence="5" key="1">
    <citation type="journal article" date="2017" name="Plant J.">
        <title>The pomegranate (Punica granatum L.) genome and the genomics of punicalagin biosynthesis.</title>
        <authorList>
            <person name="Qin G."/>
            <person name="Xu C."/>
            <person name="Ming R."/>
            <person name="Tang H."/>
            <person name="Guyot R."/>
            <person name="Kramer E.M."/>
            <person name="Hu Y."/>
            <person name="Yi X."/>
            <person name="Qi Y."/>
            <person name="Xu X."/>
            <person name="Gao Z."/>
            <person name="Pan H."/>
            <person name="Jian J."/>
            <person name="Tian Y."/>
            <person name="Yue Z."/>
            <person name="Xu Y."/>
        </authorList>
    </citation>
    <scope>NUCLEOTIDE SEQUENCE [LARGE SCALE GENOMIC DNA]</scope>
    <source>
        <strain evidence="5">cv. Dabenzi</strain>
    </source>
</reference>
<dbReference type="PANTHER" id="PTHR14221">
    <property type="entry name" value="WD REPEAT DOMAIN 44"/>
    <property type="match status" value="1"/>
</dbReference>
<dbReference type="Pfam" id="PF00400">
    <property type="entry name" value="WD40"/>
    <property type="match status" value="4"/>
</dbReference>
<name>A0A218WIX3_PUNGR</name>
<dbReference type="InterPro" id="IPR001680">
    <property type="entry name" value="WD40_rpt"/>
</dbReference>
<reference evidence="7 8" key="4">
    <citation type="submission" date="2025-04" db="UniProtKB">
        <authorList>
            <consortium name="RefSeq"/>
        </authorList>
    </citation>
    <scope>IDENTIFICATION</scope>
    <source>
        <tissue evidence="7 8">Leaf</tissue>
    </source>
</reference>
<dbReference type="RefSeq" id="XP_031389145.1">
    <property type="nucleotide sequence ID" value="XM_031533285.1"/>
</dbReference>
<evidence type="ECO:0000256" key="2">
    <source>
        <dbReference type="ARBA" id="ARBA00022737"/>
    </source>
</evidence>
<dbReference type="GeneID" id="116201852"/>
<feature type="repeat" description="WD" evidence="3">
    <location>
        <begin position="378"/>
        <end position="418"/>
    </location>
</feature>
<dbReference type="AlphaFoldDB" id="A0A218WIX3"/>
<dbReference type="InterPro" id="IPR015943">
    <property type="entry name" value="WD40/YVTN_repeat-like_dom_sf"/>
</dbReference>
<dbReference type="InterPro" id="IPR020472">
    <property type="entry name" value="WD40_PAC1"/>
</dbReference>
<protein>
    <submittedName>
        <fullName evidence="7 8">Vegetative incompatibility protein HET-E-1-like isoform X1</fullName>
    </submittedName>
</protein>
<dbReference type="RefSeq" id="XP_031389153.1">
    <property type="nucleotide sequence ID" value="XM_031533293.1"/>
</dbReference>
<dbReference type="Proteomes" id="UP000515151">
    <property type="component" value="Chromosome 1"/>
</dbReference>
<accession>A0A218WIX3</accession>
<dbReference type="OrthoDB" id="408728at2759"/>
<evidence type="ECO:0000313" key="7">
    <source>
        <dbReference type="RefSeq" id="XP_031389145.1"/>
    </source>
</evidence>
<dbReference type="PROSITE" id="PS50082">
    <property type="entry name" value="WD_REPEATS_2"/>
    <property type="match status" value="4"/>
</dbReference>
<dbReference type="PANTHER" id="PTHR14221:SF5">
    <property type="entry name" value="TRANSDUCIN_WD40 REPEAT-LIKE SUPERFAMILY PROTEIN"/>
    <property type="match status" value="1"/>
</dbReference>
<keyword evidence="6" id="KW-1185">Reference proteome</keyword>
<dbReference type="EMBL" id="MTKT01004293">
    <property type="protein sequence ID" value="OWM72191.1"/>
    <property type="molecule type" value="Genomic_DNA"/>
</dbReference>
<evidence type="ECO:0000256" key="1">
    <source>
        <dbReference type="ARBA" id="ARBA00022574"/>
    </source>
</evidence>
<dbReference type="PROSITE" id="PS50294">
    <property type="entry name" value="WD_REPEATS_REGION"/>
    <property type="match status" value="3"/>
</dbReference>
<sequence length="734" mass="82240">MGEYCGQDGDERFFDAREETSSVSDWSIDSSDGCSSSPRVVDDILEVLRHEIWTKCPESVRERRNRFLNWTGLNYDWSLIEREESWPSFQDEIEVDKGRIAADSGAILRDFDYSFSCIHSSRSNWALESTCYDSRDGSFGARCKDSDDGVEVVVGEFVRRSRVLMRVKENGLSHSGSIEELRRVVGSSSPLIRPYFHGKLDHAKELGDPKQKMKMGWLRKLGVAACVSGGNIDAISKPDDLELVAGLKMRKVRTHSRKKKYKELSSLYAGQEFLAHEGSISAMKFSVDGRYLASSGEDAVVRVWRVIEEERLERIDVSDLDSSCLYFAINESSELASLNVDKEHYLGRAKRIGRQSESCCVVLPSKVFHILEKPLHEFYGHLGEVLDLTWSKKGYLLSSSVDKTVRLWQVGTDRCLRVFSHNNYVTSINFNPVDENFFISGSIDGKVRIWEVLSGKVVDYISMREIVSAVSYQSDGKGAIVGTMNGNCCFYSIEDNHLHLDAQICVHSGKKSPGKRITGFQFTPSDPSKVMVTSADSTVRILSGLDVICKFRGSSGCHSIASFTSDGKHVISANEDSSVCIWNYTNQEKTRSRAKSVLSCESFFSDNVSIAIPWCGPMHSMQREDGQIESGPTSQTLDDYFDQKMLPFSSSPDCFSLGRGFLLELLPKGSATWPEEKLSDSSPVIVSPSMCRSEYKFLKNALSDSPHMWGLIIVTAGWDGRIRTYHNYGLPVHS</sequence>
<dbReference type="PRINTS" id="PR00320">
    <property type="entry name" value="GPROTEINBRPT"/>
</dbReference>
<dbReference type="SUPFAM" id="SSF50978">
    <property type="entry name" value="WD40 repeat-like"/>
    <property type="match status" value="1"/>
</dbReference>
<dbReference type="InterPro" id="IPR036322">
    <property type="entry name" value="WD40_repeat_dom_sf"/>
</dbReference>
<dbReference type="InterPro" id="IPR040324">
    <property type="entry name" value="WDR44/Dgr2"/>
</dbReference>
<evidence type="ECO:0000313" key="4">
    <source>
        <dbReference type="EMBL" id="OWM72191.1"/>
    </source>
</evidence>
<evidence type="ECO:0000313" key="9">
    <source>
        <dbReference type="RefSeq" id="XP_031389160.1"/>
    </source>
</evidence>
<proteinExistence type="predicted"/>
<evidence type="ECO:0000313" key="6">
    <source>
        <dbReference type="Proteomes" id="UP000515151"/>
    </source>
</evidence>
<keyword evidence="2" id="KW-0677">Repeat</keyword>
<organism evidence="4 5">
    <name type="scientific">Punica granatum</name>
    <name type="common">Pomegranate</name>
    <dbReference type="NCBI Taxonomy" id="22663"/>
    <lineage>
        <taxon>Eukaryota</taxon>
        <taxon>Viridiplantae</taxon>
        <taxon>Streptophyta</taxon>
        <taxon>Embryophyta</taxon>
        <taxon>Tracheophyta</taxon>
        <taxon>Spermatophyta</taxon>
        <taxon>Magnoliopsida</taxon>
        <taxon>eudicotyledons</taxon>
        <taxon>Gunneridae</taxon>
        <taxon>Pentapetalae</taxon>
        <taxon>rosids</taxon>
        <taxon>malvids</taxon>
        <taxon>Myrtales</taxon>
        <taxon>Lythraceae</taxon>
        <taxon>Punica</taxon>
    </lineage>
</organism>
<dbReference type="Proteomes" id="UP000197138">
    <property type="component" value="Unassembled WGS sequence"/>
</dbReference>
<evidence type="ECO:0000313" key="5">
    <source>
        <dbReference type="Proteomes" id="UP000197138"/>
    </source>
</evidence>
<reference evidence="4" key="2">
    <citation type="submission" date="2017-06" db="EMBL/GenBank/DDBJ databases">
        <title>The pomegranate genome and the genomics of punicalagin biosynthesis.</title>
        <authorList>
            <person name="Xu C."/>
        </authorList>
    </citation>
    <scope>NUCLEOTIDE SEQUENCE [LARGE SCALE GENOMIC DNA]</scope>
    <source>
        <tissue evidence="4">Fresh leaf</tissue>
    </source>
</reference>
<reference evidence="6" key="3">
    <citation type="journal article" date="2020" name="Plant Biotechnol. J.">
        <title>The pomegranate (Punica granatum L.) draft genome dissects genetic divergence between soft- and hard-seeded cultivars.</title>
        <authorList>
            <person name="Luo X."/>
            <person name="Li H."/>
            <person name="Wu Z."/>
            <person name="Yao W."/>
            <person name="Zhao P."/>
            <person name="Cao D."/>
            <person name="Yu H."/>
            <person name="Li K."/>
            <person name="Poudel K."/>
            <person name="Zhao D."/>
            <person name="Zhang F."/>
            <person name="Xia X."/>
            <person name="Chen L."/>
            <person name="Wang Q."/>
            <person name="Jing D."/>
            <person name="Cao S."/>
        </authorList>
    </citation>
    <scope>NUCLEOTIDE SEQUENCE [LARGE SCALE GENOMIC DNA]</scope>
</reference>
<evidence type="ECO:0000313" key="8">
    <source>
        <dbReference type="RefSeq" id="XP_031389153.1"/>
    </source>
</evidence>
<keyword evidence="1 3" id="KW-0853">WD repeat</keyword>
<dbReference type="Gene3D" id="2.130.10.10">
    <property type="entry name" value="YVTN repeat-like/Quinoprotein amine dehydrogenase"/>
    <property type="match status" value="2"/>
</dbReference>
<feature type="repeat" description="WD" evidence="3">
    <location>
        <begin position="562"/>
        <end position="592"/>
    </location>
</feature>
<gene>
    <name evidence="7 8 9" type="primary">LOC116201852</name>
    <name evidence="4" type="ORF">CDL15_Pgr018075</name>
</gene>
<feature type="repeat" description="WD" evidence="3">
    <location>
        <begin position="273"/>
        <end position="314"/>
    </location>
</feature>